<evidence type="ECO:0000313" key="2">
    <source>
        <dbReference type="Proteomes" id="UP000251241"/>
    </source>
</evidence>
<dbReference type="EMBL" id="UAUU01000011">
    <property type="protein sequence ID" value="SPZ91854.1"/>
    <property type="molecule type" value="Genomic_DNA"/>
</dbReference>
<reference evidence="1 2" key="1">
    <citation type="submission" date="2018-06" db="EMBL/GenBank/DDBJ databases">
        <authorList>
            <consortium name="Pathogen Informatics"/>
            <person name="Doyle S."/>
        </authorList>
    </citation>
    <scope>NUCLEOTIDE SEQUENCE [LARGE SCALE GENOMIC DNA]</scope>
    <source>
        <strain evidence="1 2">NCTC11343</strain>
    </source>
</reference>
<organism evidence="1 2">
    <name type="scientific">Sphingobacterium multivorum</name>
    <dbReference type="NCBI Taxonomy" id="28454"/>
    <lineage>
        <taxon>Bacteria</taxon>
        <taxon>Pseudomonadati</taxon>
        <taxon>Bacteroidota</taxon>
        <taxon>Sphingobacteriia</taxon>
        <taxon>Sphingobacteriales</taxon>
        <taxon>Sphingobacteriaceae</taxon>
        <taxon>Sphingobacterium</taxon>
    </lineage>
</organism>
<gene>
    <name evidence="1" type="ORF">NCTC11343_03897</name>
</gene>
<dbReference type="RefSeq" id="WP_112375554.1">
    <property type="nucleotide sequence ID" value="NZ_CP069793.1"/>
</dbReference>
<sequence length="164" mass="19201">MEKKSIYNWKNNLFGTKSTLYRNEAVIGSLESINWNLDAHVSIHNDQFRFKNRGFFNPYTEIRNQNNELIGDIEYDTWTTKATISLIDKKYTWRSKNMWMTSWQIENEQGEVVEIKPSSLKNGGKIESFEHSELILSISLYLQKRITMMVSIVALIPLFTLLLG</sequence>
<proteinExistence type="predicted"/>
<evidence type="ECO:0000313" key="1">
    <source>
        <dbReference type="EMBL" id="SPZ91854.1"/>
    </source>
</evidence>
<name>A0A2X2JDN6_SPHMU</name>
<dbReference type="AlphaFoldDB" id="A0A2X2JDN6"/>
<dbReference type="GeneID" id="97182316"/>
<protein>
    <submittedName>
        <fullName evidence="1">Uncharacterized protein</fullName>
    </submittedName>
</protein>
<dbReference type="Proteomes" id="UP000251241">
    <property type="component" value="Unassembled WGS sequence"/>
</dbReference>
<accession>A0A2X2JDN6</accession>